<comment type="caution">
    <text evidence="1">The sequence shown here is derived from an EMBL/GenBank/DDBJ whole genome shotgun (WGS) entry which is preliminary data.</text>
</comment>
<protein>
    <submittedName>
        <fullName evidence="1">Uncharacterized protein</fullName>
    </submittedName>
</protein>
<sequence length="317" mass="36139">MSTFLPRYFYYSRFKTSWFPGHMYTGLKDIKDLLKDIDLVIETRDSRVPISSQNKLLEKAIEGKKRIIIFNKYDLSGFSYDKVFQDFYKDGILCSLKDPESMKRIYVDIKKRAEKLNIVSGMNMMVVGIPNVGKSTLLNSFRCIGMSSNSIEKKTRKAARTGSQPGITKKVTQRIKIMEDPLIYCMDTPGNIYYILEPKMAHFILGIMIPSIKDPITLLKLALIGSIKDNILDIMTLADYLLFRLNLFDPKLYLIPFKMNQPTNDVEELLNAIAIATGRLKKGGIPNIHSAATFLINKYRSGDMGKFILDDISGKKK</sequence>
<name>A0ACB7CD53_9ASCO</name>
<evidence type="ECO:0000313" key="1">
    <source>
        <dbReference type="EMBL" id="KAG4304799.1"/>
    </source>
</evidence>
<reference evidence="1 2" key="1">
    <citation type="journal article" date="2021" name="Commun. Biol.">
        <title>Genomic insights into the host specific adaptation of the Pneumocystis genus.</title>
        <authorList>
            <person name="Cisse O.H."/>
            <person name="Ma L."/>
            <person name="Dekker J.P."/>
            <person name="Khil P.P."/>
            <person name="Youn J.-H."/>
            <person name="Brenchley J.M."/>
            <person name="Blair R."/>
            <person name="Pahar B."/>
            <person name="Chabe M."/>
            <person name="Van Rompay K.K.A."/>
            <person name="Keesler R."/>
            <person name="Sukura A."/>
            <person name="Hirsch V."/>
            <person name="Kutty G."/>
            <person name="Liu Y."/>
            <person name="Peng L."/>
            <person name="Chen J."/>
            <person name="Song J."/>
            <person name="Weissenbacher-Lang C."/>
            <person name="Xu J."/>
            <person name="Upham N.S."/>
            <person name="Stajich J.E."/>
            <person name="Cuomo C.A."/>
            <person name="Cushion M.T."/>
            <person name="Kovacs J.A."/>
        </authorList>
    </citation>
    <scope>NUCLEOTIDE SEQUENCE [LARGE SCALE GENOMIC DNA]</scope>
    <source>
        <strain evidence="1 2">RABM</strain>
    </source>
</reference>
<accession>A0ACB7CD53</accession>
<proteinExistence type="predicted"/>
<gene>
    <name evidence="1" type="ORF">PORY_001852</name>
</gene>
<dbReference type="Proteomes" id="UP000768646">
    <property type="component" value="Unassembled WGS sequence"/>
</dbReference>
<keyword evidence="2" id="KW-1185">Reference proteome</keyword>
<dbReference type="EMBL" id="JABTEG010000006">
    <property type="protein sequence ID" value="KAG4304799.1"/>
    <property type="molecule type" value="Genomic_DNA"/>
</dbReference>
<evidence type="ECO:0000313" key="2">
    <source>
        <dbReference type="Proteomes" id="UP000768646"/>
    </source>
</evidence>
<organism evidence="1 2">
    <name type="scientific">Pneumocystis oryctolagi</name>
    <dbReference type="NCBI Taxonomy" id="42067"/>
    <lineage>
        <taxon>Eukaryota</taxon>
        <taxon>Fungi</taxon>
        <taxon>Dikarya</taxon>
        <taxon>Ascomycota</taxon>
        <taxon>Taphrinomycotina</taxon>
        <taxon>Pneumocystomycetes</taxon>
        <taxon>Pneumocystaceae</taxon>
        <taxon>Pneumocystis</taxon>
    </lineage>
</organism>